<evidence type="ECO:0000256" key="1">
    <source>
        <dbReference type="SAM" id="Phobius"/>
    </source>
</evidence>
<organism evidence="2 3">
    <name type="scientific">Merdimmobilis hominis</name>
    <dbReference type="NCBI Taxonomy" id="2897707"/>
    <lineage>
        <taxon>Bacteria</taxon>
        <taxon>Bacillati</taxon>
        <taxon>Bacillota</taxon>
        <taxon>Clostridia</taxon>
        <taxon>Eubacteriales</taxon>
        <taxon>Oscillospiraceae</taxon>
        <taxon>Merdimmobilis</taxon>
    </lineage>
</organism>
<keyword evidence="1" id="KW-1133">Transmembrane helix</keyword>
<reference evidence="2" key="1">
    <citation type="submission" date="2020-08" db="EMBL/GenBank/DDBJ databases">
        <authorList>
            <person name="Cejkova D."/>
            <person name="Kubasova T."/>
            <person name="Jahodarova E."/>
            <person name="Rychlik I."/>
        </authorList>
    </citation>
    <scope>NUCLEOTIDE SEQUENCE</scope>
    <source>
        <strain evidence="2">An559</strain>
    </source>
</reference>
<sequence length="230" mass="25227">MPYFYIDSYYWILVVPAMLIALFAQFKVQSTFKKYNQVHTMQGVTAAEAARRILDSNGLSHICVEQVAGNLTDHFDPRNNVIRLSDSVYGSSSVGAIGVAAHEAGHAIQYDVGYFPIKIRAAMIPITNIGSSLAVPLAVLGLIFGYLWLVDLGILLFLAVVLFQLITLPVEFNASRRALRTLETDQMLNQTELAGARRVLSAAAMTYVAALVVAVANLLRLLALRGRRND</sequence>
<reference evidence="2" key="2">
    <citation type="journal article" date="2021" name="Sci. Rep.">
        <title>The distribution of antibiotic resistance genes in chicken gut microbiota commensals.</title>
        <authorList>
            <person name="Juricova H."/>
            <person name="Matiasovicova J."/>
            <person name="Kubasova T."/>
            <person name="Cejkova D."/>
            <person name="Rychlik I."/>
        </authorList>
    </citation>
    <scope>NUCLEOTIDE SEQUENCE</scope>
    <source>
        <strain evidence="2">An559</strain>
    </source>
</reference>
<keyword evidence="3" id="KW-1185">Reference proteome</keyword>
<feature type="transmembrane region" description="Helical" evidence="1">
    <location>
        <begin position="154"/>
        <end position="172"/>
    </location>
</feature>
<name>A0A938X616_9FIRM</name>
<dbReference type="PANTHER" id="PTHR36434">
    <property type="entry name" value="MEMBRANE PROTEASE YUGP-RELATED"/>
    <property type="match status" value="1"/>
</dbReference>
<feature type="transmembrane region" description="Helical" evidence="1">
    <location>
        <begin position="6"/>
        <end position="24"/>
    </location>
</feature>
<feature type="transmembrane region" description="Helical" evidence="1">
    <location>
        <begin position="126"/>
        <end position="148"/>
    </location>
</feature>
<proteinExistence type="predicted"/>
<dbReference type="Proteomes" id="UP000774750">
    <property type="component" value="Unassembled WGS sequence"/>
</dbReference>
<protein>
    <submittedName>
        <fullName evidence="2">Zinc metallopeptidase</fullName>
    </submittedName>
</protein>
<feature type="transmembrane region" description="Helical" evidence="1">
    <location>
        <begin position="199"/>
        <end position="223"/>
    </location>
</feature>
<dbReference type="EMBL" id="JACJKY010000003">
    <property type="protein sequence ID" value="MBM6920002.1"/>
    <property type="molecule type" value="Genomic_DNA"/>
</dbReference>
<evidence type="ECO:0000313" key="3">
    <source>
        <dbReference type="Proteomes" id="UP000774750"/>
    </source>
</evidence>
<comment type="caution">
    <text evidence="2">The sequence shown here is derived from an EMBL/GenBank/DDBJ whole genome shotgun (WGS) entry which is preliminary data.</text>
</comment>
<dbReference type="PANTHER" id="PTHR36434:SF1">
    <property type="entry name" value="MEMBRANE PROTEASE YUGP-RELATED"/>
    <property type="match status" value="1"/>
</dbReference>
<dbReference type="InterPro" id="IPR007395">
    <property type="entry name" value="Zn_peptidase_2"/>
</dbReference>
<dbReference type="RefSeq" id="WP_204444376.1">
    <property type="nucleotide sequence ID" value="NZ_JACJKY010000003.1"/>
</dbReference>
<evidence type="ECO:0000313" key="2">
    <source>
        <dbReference type="EMBL" id="MBM6920002.1"/>
    </source>
</evidence>
<keyword evidence="1" id="KW-0472">Membrane</keyword>
<accession>A0A938X616</accession>
<dbReference type="AlphaFoldDB" id="A0A938X616"/>
<dbReference type="Pfam" id="PF04298">
    <property type="entry name" value="Zn_peptidase_2"/>
    <property type="match status" value="1"/>
</dbReference>
<keyword evidence="1" id="KW-0812">Transmembrane</keyword>
<gene>
    <name evidence="2" type="ORF">H6A12_02350</name>
</gene>